<evidence type="ECO:0000256" key="5">
    <source>
        <dbReference type="ARBA" id="ARBA00023077"/>
    </source>
</evidence>
<dbReference type="OrthoDB" id="9768177at2"/>
<evidence type="ECO:0000256" key="9">
    <source>
        <dbReference type="RuleBase" id="RU003357"/>
    </source>
</evidence>
<dbReference type="Gene3D" id="2.60.40.1120">
    <property type="entry name" value="Carboxypeptidase-like, regulatory domain"/>
    <property type="match status" value="1"/>
</dbReference>
<dbReference type="AlphaFoldDB" id="A0A1I1MVV3"/>
<dbReference type="InterPro" id="IPR000531">
    <property type="entry name" value="Beta-barrel_TonB"/>
</dbReference>
<reference evidence="13" key="1">
    <citation type="submission" date="2016-10" db="EMBL/GenBank/DDBJ databases">
        <authorList>
            <person name="Varghese N."/>
            <person name="Submissions S."/>
        </authorList>
    </citation>
    <scope>NUCLEOTIDE SEQUENCE [LARGE SCALE GENOMIC DNA]</scope>
    <source>
        <strain evidence="13">DSM 24499</strain>
    </source>
</reference>
<sequence length="1001" mass="111686">MKNNYRCCNLVVLIPLLYIILQLETGKVYSQTNQNQQTISGIISDQDGLPLPGVNVLIKGSATGTMSNMDGHYSILVSIGDTILYSFIGYQTIEKKLTPGFNGDLIMHPATDALSEVVINAGYYNTTERERTGNIARVTAEEIELQPVVSPIQALQGRMAGVEIVQQTGVPGAAPTIRIRGQNSLRTGFNDNGNLPLYIIDGVPVNSAPINSINRFNSSIGIDPLNGIDLSSIKSIEVLKDADATAIYGSRGSNGVVLITTNNKNYSQQQEKFLIRVYSGVSNVSNYLEMLNTPQYLAIRREAFENDGVEPTVANAEDLVLWDQERDTDWQKELFGQHSPTFNAYINYSGGNEYTNFNIGASYFKQGMVFPGNYSFQKKNISLNLNHRSKNQRFQTNLTINYGLTDNDLFSTSNFVGNALSLPPNAPAIYNEDGSLNWENSTWSNPLAPLNGSGKNEGKILISSLNLSYKLFEGFYLKTNLGYNTLDSRDDLKLPIVIYDPAIWDRVSNQSRLLINNRISWIAEPQINYTKTFKKNQFDLLLGTTFQHSEDSRLGFNGTGYANAQLIGNLNAADAVVSTADQSLIYKYHAIFARIGYNFDKRLFLNLTGRRDGSSRFSPKNRFSNFGAVGAAWIFSSSKFLEDNLDFISFGKLRGSYGITGNDQIGDYRYLDAYRATPGPGGLYPTQLANSNFSWESTKKLEFALELGLFKNRTNLNLSWYRNRSSNQLVGYTLPSITGFTSVEANLPATVQNQGWELELSSDIIKNKNFNWRSSINLSIPKNELIAFEDIEQSSYARAFEVGEPLSIQKVYHFNGLDTETGLYQIEDANDDGRYDYQDQIINEDLGRVYFGGLYNQLSYKNFSLSLLMEFVKHKGNEFYINTPGFFGYLIDNGQYVNGLAVNDGVQGPSQSIDALLAYENVVRSDLWISDASFLRMKTVDLSYKIPEKLFSSQSLPDIQLFVQGQNLFTITNYKGLDPQSPGSRNLPPLRTISAGLSLTF</sequence>
<dbReference type="Gene3D" id="2.40.170.20">
    <property type="entry name" value="TonB-dependent receptor, beta-barrel domain"/>
    <property type="match status" value="1"/>
</dbReference>
<dbReference type="InterPro" id="IPR039426">
    <property type="entry name" value="TonB-dep_rcpt-like"/>
</dbReference>
<dbReference type="NCBIfam" id="TIGR04057">
    <property type="entry name" value="SusC_RagA_signa"/>
    <property type="match status" value="1"/>
</dbReference>
<comment type="subcellular location">
    <subcellularLocation>
        <location evidence="1 8">Cell outer membrane</location>
        <topology evidence="1 8">Multi-pass membrane protein</topology>
    </subcellularLocation>
</comment>
<feature type="domain" description="TonB-dependent receptor-like beta-barrel" evidence="10">
    <location>
        <begin position="436"/>
        <end position="779"/>
    </location>
</feature>
<name>A0A1I1MVV3_9FLAO</name>
<evidence type="ECO:0000256" key="1">
    <source>
        <dbReference type="ARBA" id="ARBA00004571"/>
    </source>
</evidence>
<dbReference type="GO" id="GO:0009279">
    <property type="term" value="C:cell outer membrane"/>
    <property type="evidence" value="ECO:0007669"/>
    <property type="project" value="UniProtKB-SubCell"/>
</dbReference>
<dbReference type="EMBL" id="FOKV01000010">
    <property type="protein sequence ID" value="SFC85690.1"/>
    <property type="molecule type" value="Genomic_DNA"/>
</dbReference>
<dbReference type="InterPro" id="IPR036942">
    <property type="entry name" value="Beta-barrel_TonB_sf"/>
</dbReference>
<dbReference type="InterPro" id="IPR023997">
    <property type="entry name" value="TonB-dep_OMP_SusC/RagA_CS"/>
</dbReference>
<keyword evidence="6 8" id="KW-0472">Membrane</keyword>
<keyword evidence="4 8" id="KW-0812">Transmembrane</keyword>
<organism evidence="12 13">
    <name type="scientific">Zunongwangia mangrovi</name>
    <dbReference type="NCBI Taxonomy" id="1334022"/>
    <lineage>
        <taxon>Bacteria</taxon>
        <taxon>Pseudomonadati</taxon>
        <taxon>Bacteroidota</taxon>
        <taxon>Flavobacteriia</taxon>
        <taxon>Flavobacteriales</taxon>
        <taxon>Flavobacteriaceae</taxon>
        <taxon>Zunongwangia</taxon>
    </lineage>
</organism>
<dbReference type="STRING" id="1334022.SAMN04487907_1103"/>
<evidence type="ECO:0000256" key="3">
    <source>
        <dbReference type="ARBA" id="ARBA00022452"/>
    </source>
</evidence>
<dbReference type="SUPFAM" id="SSF56935">
    <property type="entry name" value="Porins"/>
    <property type="match status" value="1"/>
</dbReference>
<dbReference type="Proteomes" id="UP000199438">
    <property type="component" value="Unassembled WGS sequence"/>
</dbReference>
<dbReference type="InterPro" id="IPR037066">
    <property type="entry name" value="Plug_dom_sf"/>
</dbReference>
<evidence type="ECO:0000256" key="4">
    <source>
        <dbReference type="ARBA" id="ARBA00022692"/>
    </source>
</evidence>
<protein>
    <submittedName>
        <fullName evidence="12">TonB-linked outer membrane protein, SusC/RagA family</fullName>
    </submittedName>
</protein>
<proteinExistence type="inferred from homology"/>
<feature type="domain" description="TonB-dependent receptor plug" evidence="11">
    <location>
        <begin position="129"/>
        <end position="256"/>
    </location>
</feature>
<dbReference type="InterPro" id="IPR023996">
    <property type="entry name" value="TonB-dep_OMP_SusC/RagA"/>
</dbReference>
<dbReference type="InterPro" id="IPR008969">
    <property type="entry name" value="CarboxyPept-like_regulatory"/>
</dbReference>
<keyword evidence="13" id="KW-1185">Reference proteome</keyword>
<evidence type="ECO:0000256" key="7">
    <source>
        <dbReference type="ARBA" id="ARBA00023237"/>
    </source>
</evidence>
<dbReference type="Pfam" id="PF00593">
    <property type="entry name" value="TonB_dep_Rec_b-barrel"/>
    <property type="match status" value="1"/>
</dbReference>
<accession>A0A1I1MVV3</accession>
<keyword evidence="5 9" id="KW-0798">TonB box</keyword>
<dbReference type="RefSeq" id="WP_092544636.1">
    <property type="nucleotide sequence ID" value="NZ_FOKV01000010.1"/>
</dbReference>
<evidence type="ECO:0000256" key="2">
    <source>
        <dbReference type="ARBA" id="ARBA00022448"/>
    </source>
</evidence>
<dbReference type="Pfam" id="PF07715">
    <property type="entry name" value="Plug"/>
    <property type="match status" value="1"/>
</dbReference>
<dbReference type="SUPFAM" id="SSF49464">
    <property type="entry name" value="Carboxypeptidase regulatory domain-like"/>
    <property type="match status" value="1"/>
</dbReference>
<evidence type="ECO:0000256" key="6">
    <source>
        <dbReference type="ARBA" id="ARBA00023136"/>
    </source>
</evidence>
<evidence type="ECO:0000256" key="8">
    <source>
        <dbReference type="PROSITE-ProRule" id="PRU01360"/>
    </source>
</evidence>
<dbReference type="Pfam" id="PF13715">
    <property type="entry name" value="CarbopepD_reg_2"/>
    <property type="match status" value="1"/>
</dbReference>
<evidence type="ECO:0000313" key="13">
    <source>
        <dbReference type="Proteomes" id="UP000199438"/>
    </source>
</evidence>
<dbReference type="NCBIfam" id="TIGR04056">
    <property type="entry name" value="OMP_RagA_SusC"/>
    <property type="match status" value="1"/>
</dbReference>
<dbReference type="Gene3D" id="2.170.130.10">
    <property type="entry name" value="TonB-dependent receptor, plug domain"/>
    <property type="match status" value="1"/>
</dbReference>
<evidence type="ECO:0000259" key="11">
    <source>
        <dbReference type="Pfam" id="PF07715"/>
    </source>
</evidence>
<dbReference type="InterPro" id="IPR012910">
    <property type="entry name" value="Plug_dom"/>
</dbReference>
<evidence type="ECO:0000259" key="10">
    <source>
        <dbReference type="Pfam" id="PF00593"/>
    </source>
</evidence>
<comment type="similarity">
    <text evidence="8 9">Belongs to the TonB-dependent receptor family.</text>
</comment>
<dbReference type="PROSITE" id="PS52016">
    <property type="entry name" value="TONB_DEPENDENT_REC_3"/>
    <property type="match status" value="1"/>
</dbReference>
<keyword evidence="2 8" id="KW-0813">Transport</keyword>
<gene>
    <name evidence="12" type="ORF">SAMN04487907_1103</name>
</gene>
<evidence type="ECO:0000313" key="12">
    <source>
        <dbReference type="EMBL" id="SFC85690.1"/>
    </source>
</evidence>
<keyword evidence="7 8" id="KW-0998">Cell outer membrane</keyword>
<keyword evidence="3 8" id="KW-1134">Transmembrane beta strand</keyword>